<evidence type="ECO:0000313" key="9">
    <source>
        <dbReference type="EMBL" id="OIR00652.1"/>
    </source>
</evidence>
<evidence type="ECO:0000256" key="1">
    <source>
        <dbReference type="ARBA" id="ARBA00004651"/>
    </source>
</evidence>
<evidence type="ECO:0000256" key="6">
    <source>
        <dbReference type="SAM" id="Phobius"/>
    </source>
</evidence>
<dbReference type="AlphaFoldDB" id="A0A1J5SG27"/>
<dbReference type="InterPro" id="IPR025857">
    <property type="entry name" value="MacB_PCD"/>
</dbReference>
<keyword evidence="2" id="KW-1003">Cell membrane</keyword>
<feature type="transmembrane region" description="Helical" evidence="6">
    <location>
        <begin position="717"/>
        <end position="736"/>
    </location>
</feature>
<feature type="transmembrane region" description="Helical" evidence="6">
    <location>
        <begin position="374"/>
        <end position="400"/>
    </location>
</feature>
<feature type="transmembrane region" description="Helical" evidence="6">
    <location>
        <begin position="751"/>
        <end position="771"/>
    </location>
</feature>
<keyword evidence="3 6" id="KW-0812">Transmembrane</keyword>
<keyword evidence="9" id="KW-0067">ATP-binding</keyword>
<evidence type="ECO:0000259" key="7">
    <source>
        <dbReference type="Pfam" id="PF02687"/>
    </source>
</evidence>
<comment type="subcellular location">
    <subcellularLocation>
        <location evidence="1">Cell membrane</location>
        <topology evidence="1">Multi-pass membrane protein</topology>
    </subcellularLocation>
</comment>
<sequence>MFRNYLIIAWRNIIKHKTFSFINIGGLAVGIAAVILIGLYIQSEISYDDFQVNRSNIYRAGFSTSLQDNPKDESPEFTAPFSVDAQKQFPEIQSYCRISESHEAWFLSGDKSIKTNDVKFADGSFFQIFSFKLSSGNPLTALQNPYSVVLSEKLADKIFGNDEAVGKTILLDGKTNYLVTGVSENTPPNSTIQYDAVASIATLYNDPNYFMGWNGGWQYQHYFQLRNNAVAPNLEKKFKNFLWTNFNEKYSASESERWYAHLQPLSKIHMYYSADAANTRTNIYVFSIVALLILIISCINYINLSVAHASSRFKEVGVRKVLGALKMQLVKQFMGETFLVTFLALLFAIVITIILFPVYQNVSGKSFILHTNEIVFASGFILLLMILISVAAGWYLSFYLSSLNAINIFKMQLPKYGKQRLGNVLIVFQFIITTALVSAVFIVQMQMQYIKNKPLGFDKEHIIVLSLTGDDVQKKAVLLKQQISILTGISGVSAMSEVPYDNITQNGFLPEGRKDYLTIHQLDADEDLLKTMNIHLLAGNYFSDQHQTDADGYIINQSLADKLGWKNPLNKTINRNGVHKVIGVVQNFHFASMHDQIGPLIITNKPWLNQFKFLVVKYNTENPSLLIGKLQGIWKQNVAAAPFDYWFLDAAFNTLYKAEEKYKLLFFCFSILSIVLSLAGVFGLVLLTLQYKTKEIGIRKVLGAGVADIMQLTAKKFFLLIVFASLVAVPVAWYYVNTWLQNFAYRIELKWWMFFVSGIIVLLFALIIISIQSIKAAIANPVKSLRTE</sequence>
<evidence type="ECO:0000259" key="8">
    <source>
        <dbReference type="Pfam" id="PF12704"/>
    </source>
</evidence>
<feature type="transmembrane region" description="Helical" evidence="6">
    <location>
        <begin position="337"/>
        <end position="359"/>
    </location>
</feature>
<dbReference type="GO" id="GO:0005886">
    <property type="term" value="C:plasma membrane"/>
    <property type="evidence" value="ECO:0007669"/>
    <property type="project" value="UniProtKB-SubCell"/>
</dbReference>
<evidence type="ECO:0000256" key="4">
    <source>
        <dbReference type="ARBA" id="ARBA00022989"/>
    </source>
</evidence>
<keyword evidence="9" id="KW-0547">Nucleotide-binding</keyword>
<evidence type="ECO:0000256" key="5">
    <source>
        <dbReference type="ARBA" id="ARBA00023136"/>
    </source>
</evidence>
<keyword evidence="4 6" id="KW-1133">Transmembrane helix</keyword>
<reference evidence="9" key="1">
    <citation type="submission" date="2016-10" db="EMBL/GenBank/DDBJ databases">
        <title>Sequence of Gallionella enrichment culture.</title>
        <authorList>
            <person name="Poehlein A."/>
            <person name="Muehling M."/>
            <person name="Daniel R."/>
        </authorList>
    </citation>
    <scope>NUCLEOTIDE SEQUENCE</scope>
</reference>
<feature type="domain" description="MacB-like periplasmic core" evidence="8">
    <location>
        <begin position="455"/>
        <end position="592"/>
    </location>
</feature>
<dbReference type="EMBL" id="MLJW01000093">
    <property type="protein sequence ID" value="OIR00652.1"/>
    <property type="molecule type" value="Genomic_DNA"/>
</dbReference>
<dbReference type="Pfam" id="PF02687">
    <property type="entry name" value="FtsX"/>
    <property type="match status" value="2"/>
</dbReference>
<dbReference type="EC" id="3.6.3.-" evidence="9"/>
<evidence type="ECO:0000256" key="2">
    <source>
        <dbReference type="ARBA" id="ARBA00022475"/>
    </source>
</evidence>
<name>A0A1J5SG27_9ZZZZ</name>
<feature type="transmembrane region" description="Helical" evidence="6">
    <location>
        <begin position="283"/>
        <end position="304"/>
    </location>
</feature>
<comment type="caution">
    <text evidence="9">The sequence shown here is derived from an EMBL/GenBank/DDBJ whole genome shotgun (WGS) entry which is preliminary data.</text>
</comment>
<feature type="transmembrane region" description="Helical" evidence="6">
    <location>
        <begin position="21"/>
        <end position="41"/>
    </location>
</feature>
<dbReference type="InterPro" id="IPR050250">
    <property type="entry name" value="Macrolide_Exporter_MacB"/>
</dbReference>
<dbReference type="GO" id="GO:0022857">
    <property type="term" value="F:transmembrane transporter activity"/>
    <property type="evidence" value="ECO:0007669"/>
    <property type="project" value="TreeGrafter"/>
</dbReference>
<feature type="transmembrane region" description="Helical" evidence="6">
    <location>
        <begin position="421"/>
        <end position="443"/>
    </location>
</feature>
<dbReference type="PANTHER" id="PTHR30572:SF18">
    <property type="entry name" value="ABC-TYPE MACROLIDE FAMILY EXPORT SYSTEM PERMEASE COMPONENT 2"/>
    <property type="match status" value="1"/>
</dbReference>
<accession>A0A1J5SG27</accession>
<dbReference type="GO" id="GO:0016787">
    <property type="term" value="F:hydrolase activity"/>
    <property type="evidence" value="ECO:0007669"/>
    <property type="project" value="UniProtKB-KW"/>
</dbReference>
<feature type="domain" description="ABC3 transporter permease C-terminal" evidence="7">
    <location>
        <begin position="668"/>
        <end position="781"/>
    </location>
</feature>
<proteinExistence type="predicted"/>
<evidence type="ECO:0000256" key="3">
    <source>
        <dbReference type="ARBA" id="ARBA00022692"/>
    </source>
</evidence>
<dbReference type="InterPro" id="IPR003838">
    <property type="entry name" value="ABC3_permease_C"/>
</dbReference>
<gene>
    <name evidence="9" type="primary">macB_37</name>
    <name evidence="9" type="ORF">GALL_173440</name>
</gene>
<organism evidence="9">
    <name type="scientific">mine drainage metagenome</name>
    <dbReference type="NCBI Taxonomy" id="410659"/>
    <lineage>
        <taxon>unclassified sequences</taxon>
        <taxon>metagenomes</taxon>
        <taxon>ecological metagenomes</taxon>
    </lineage>
</organism>
<protein>
    <submittedName>
        <fullName evidence="9">Macrolide export ATP-binding/permease protein MacB</fullName>
        <ecNumber evidence="9">3.6.3.-</ecNumber>
    </submittedName>
</protein>
<dbReference type="Pfam" id="PF12704">
    <property type="entry name" value="MacB_PCD"/>
    <property type="match status" value="2"/>
</dbReference>
<feature type="domain" description="ABC3 transporter permease C-terminal" evidence="7">
    <location>
        <begin position="288"/>
        <end position="403"/>
    </location>
</feature>
<keyword evidence="5 6" id="KW-0472">Membrane</keyword>
<keyword evidence="9" id="KW-0378">Hydrolase</keyword>
<dbReference type="PANTHER" id="PTHR30572">
    <property type="entry name" value="MEMBRANE COMPONENT OF TRANSPORTER-RELATED"/>
    <property type="match status" value="1"/>
</dbReference>
<dbReference type="GO" id="GO:0005524">
    <property type="term" value="F:ATP binding"/>
    <property type="evidence" value="ECO:0007669"/>
    <property type="project" value="UniProtKB-KW"/>
</dbReference>
<feature type="transmembrane region" description="Helical" evidence="6">
    <location>
        <begin position="664"/>
        <end position="689"/>
    </location>
</feature>
<feature type="domain" description="MacB-like periplasmic core" evidence="8">
    <location>
        <begin position="20"/>
        <end position="238"/>
    </location>
</feature>